<reference evidence="1" key="2">
    <citation type="journal article" date="2015" name="Fish Shellfish Immunol.">
        <title>Early steps in the European eel (Anguilla anguilla)-Vibrio vulnificus interaction in the gills: Role of the RtxA13 toxin.</title>
        <authorList>
            <person name="Callol A."/>
            <person name="Pajuelo D."/>
            <person name="Ebbesson L."/>
            <person name="Teles M."/>
            <person name="MacKenzie S."/>
            <person name="Amaro C."/>
        </authorList>
    </citation>
    <scope>NUCLEOTIDE SEQUENCE</scope>
</reference>
<dbReference type="EMBL" id="GBXM01040793">
    <property type="protein sequence ID" value="JAH67784.1"/>
    <property type="molecule type" value="Transcribed_RNA"/>
</dbReference>
<reference evidence="1" key="1">
    <citation type="submission" date="2014-11" db="EMBL/GenBank/DDBJ databases">
        <authorList>
            <person name="Amaro Gonzalez C."/>
        </authorList>
    </citation>
    <scope>NUCLEOTIDE SEQUENCE</scope>
</reference>
<accession>A0A0E9UPL2</accession>
<sequence>MYTVLFWCPICVSTPFSASYLS</sequence>
<name>A0A0E9UPL2_ANGAN</name>
<protein>
    <submittedName>
        <fullName evidence="1">Uncharacterized protein</fullName>
    </submittedName>
</protein>
<dbReference type="AlphaFoldDB" id="A0A0E9UPL2"/>
<organism evidence="1">
    <name type="scientific">Anguilla anguilla</name>
    <name type="common">European freshwater eel</name>
    <name type="synonym">Muraena anguilla</name>
    <dbReference type="NCBI Taxonomy" id="7936"/>
    <lineage>
        <taxon>Eukaryota</taxon>
        <taxon>Metazoa</taxon>
        <taxon>Chordata</taxon>
        <taxon>Craniata</taxon>
        <taxon>Vertebrata</taxon>
        <taxon>Euteleostomi</taxon>
        <taxon>Actinopterygii</taxon>
        <taxon>Neopterygii</taxon>
        <taxon>Teleostei</taxon>
        <taxon>Anguilliformes</taxon>
        <taxon>Anguillidae</taxon>
        <taxon>Anguilla</taxon>
    </lineage>
</organism>
<proteinExistence type="predicted"/>
<evidence type="ECO:0000313" key="1">
    <source>
        <dbReference type="EMBL" id="JAH67784.1"/>
    </source>
</evidence>